<reference evidence="2 3" key="1">
    <citation type="journal article" date="2016" name="Nat. Commun.">
        <title>Thousands of microbial genomes shed light on interconnected biogeochemical processes in an aquifer system.</title>
        <authorList>
            <person name="Anantharaman K."/>
            <person name="Brown C.T."/>
            <person name="Hug L.A."/>
            <person name="Sharon I."/>
            <person name="Castelle C.J."/>
            <person name="Probst A.J."/>
            <person name="Thomas B.C."/>
            <person name="Singh A."/>
            <person name="Wilkins M.J."/>
            <person name="Karaoz U."/>
            <person name="Brodie E.L."/>
            <person name="Williams K.H."/>
            <person name="Hubbard S.S."/>
            <person name="Banfield J.F."/>
        </authorList>
    </citation>
    <scope>NUCLEOTIDE SEQUENCE [LARGE SCALE GENOMIC DNA]</scope>
</reference>
<evidence type="ECO:0000313" key="2">
    <source>
        <dbReference type="EMBL" id="OGZ24361.1"/>
    </source>
</evidence>
<evidence type="ECO:0000313" key="3">
    <source>
        <dbReference type="Proteomes" id="UP000176216"/>
    </source>
</evidence>
<dbReference type="Proteomes" id="UP000176216">
    <property type="component" value="Unassembled WGS sequence"/>
</dbReference>
<protein>
    <submittedName>
        <fullName evidence="2">Uncharacterized protein</fullName>
    </submittedName>
</protein>
<sequence length="73" mass="8449">MLNSVKLFFVFLPAIHKLVKFLGGRKTAGFLQRIFAETGSLFFCFFFCFYLRFLSALFSTFFSALKFHFAVAP</sequence>
<dbReference type="AlphaFoldDB" id="A0A1G2EG93"/>
<keyword evidence="1" id="KW-0812">Transmembrane</keyword>
<dbReference type="EMBL" id="MHMJ01000052">
    <property type="protein sequence ID" value="OGZ24361.1"/>
    <property type="molecule type" value="Genomic_DNA"/>
</dbReference>
<feature type="transmembrane region" description="Helical" evidence="1">
    <location>
        <begin position="34"/>
        <end position="53"/>
    </location>
</feature>
<comment type="caution">
    <text evidence="2">The sequence shown here is derived from an EMBL/GenBank/DDBJ whole genome shotgun (WGS) entry which is preliminary data.</text>
</comment>
<evidence type="ECO:0000256" key="1">
    <source>
        <dbReference type="SAM" id="Phobius"/>
    </source>
</evidence>
<accession>A0A1G2EG93</accession>
<proteinExistence type="predicted"/>
<keyword evidence="1" id="KW-0472">Membrane</keyword>
<gene>
    <name evidence="2" type="ORF">A2W71_00105</name>
</gene>
<organism evidence="2 3">
    <name type="scientific">Candidatus Nealsonbacteria bacterium RIFCSPLOWO2_02_39_8</name>
    <dbReference type="NCBI Taxonomy" id="1801674"/>
    <lineage>
        <taxon>Bacteria</taxon>
        <taxon>Candidatus Nealsoniibacteriota</taxon>
    </lineage>
</organism>
<keyword evidence="1" id="KW-1133">Transmembrane helix</keyword>
<name>A0A1G2EG93_9BACT</name>